<name>A0A2U1Q5X8_ARTAN</name>
<keyword evidence="2" id="KW-0863">Zinc-finger</keyword>
<dbReference type="SUPFAM" id="SSF57903">
    <property type="entry name" value="FYVE/PHD zinc finger"/>
    <property type="match status" value="1"/>
</dbReference>
<dbReference type="EMBL" id="PKPP01000388">
    <property type="protein sequence ID" value="PWA93405.1"/>
    <property type="molecule type" value="Genomic_DNA"/>
</dbReference>
<proteinExistence type="predicted"/>
<dbReference type="SMART" id="SM00249">
    <property type="entry name" value="PHD"/>
    <property type="match status" value="1"/>
</dbReference>
<dbReference type="Proteomes" id="UP000245207">
    <property type="component" value="Unassembled WGS sequence"/>
</dbReference>
<comment type="caution">
    <text evidence="6">The sequence shown here is derived from an EMBL/GenBank/DDBJ whole genome shotgun (WGS) entry which is preliminary data.</text>
</comment>
<dbReference type="InterPro" id="IPR043151">
    <property type="entry name" value="BAH_sf"/>
</dbReference>
<dbReference type="InterPro" id="IPR007750">
    <property type="entry name" value="DUF674"/>
</dbReference>
<accession>A0A2U1Q5X8</accession>
<dbReference type="InterPro" id="IPR019787">
    <property type="entry name" value="Znf_PHD-finger"/>
</dbReference>
<keyword evidence="1" id="KW-0479">Metal-binding</keyword>
<sequence length="546" mass="61434">MVSLESFTITGSNEVVKAGDSVFVRCSENENAKYMAHVWSIKADDVNGDVKDTIGGRSEFYGKKELLLAIHFTTVDAAAILHKINVHSFVNYTKLKSVGPHDYVCRFEHEIGSGYLSPVYCKCRLPFNPNVFMLKCEACKERYHPACINMTTDEAKKLYDFTCDKCSKLSMHMCRNNVISSNGWIRVYILTNGSDFRFYNMCLYLYHEKLEQQLDKQARAAEEREQAAKQRQQAAEEQRAAEEQARTAKERQQAAEERERAAEERVKDIANMMKPLKPPQKLYLNLDDPNACVNRSHGDTVLVNKGSFIITDDLKITPFSLEKSIELLNSFGVEYIELLDERTLYFGLEEFSNLLKWSLVTENPLTKLVTEGSKTYSCITNSTLSNSAQPDQTLKTVKLLVHKSTKKVLCAQVDNFFIELLFSFLTIPLGTVKRLTMDSSSSLGINNVYQSISSLDDGNKVEGNFLKEQATFIVSDALELVISPHISTMSKFTFGIPVGHIEVQEVSIGESEALIILKASLTSTSVLTDCLQELREKPKALTISAT</sequence>
<keyword evidence="7" id="KW-1185">Reference proteome</keyword>
<protein>
    <recommendedName>
        <fullName evidence="5">Zinc finger PHD-type domain-containing protein</fullName>
    </recommendedName>
</protein>
<dbReference type="Pfam" id="PF00628">
    <property type="entry name" value="PHD"/>
    <property type="match status" value="1"/>
</dbReference>
<gene>
    <name evidence="6" type="ORF">CTI12_AA071150</name>
</gene>
<dbReference type="InterPro" id="IPR013083">
    <property type="entry name" value="Znf_RING/FYVE/PHD"/>
</dbReference>
<evidence type="ECO:0000256" key="4">
    <source>
        <dbReference type="SAM" id="MobiDB-lite"/>
    </source>
</evidence>
<dbReference type="GO" id="GO:0008270">
    <property type="term" value="F:zinc ion binding"/>
    <property type="evidence" value="ECO:0007669"/>
    <property type="project" value="UniProtKB-KW"/>
</dbReference>
<dbReference type="InterPro" id="IPR001965">
    <property type="entry name" value="Znf_PHD"/>
</dbReference>
<dbReference type="PANTHER" id="PTHR33103">
    <property type="entry name" value="OS01G0153900 PROTEIN"/>
    <property type="match status" value="1"/>
</dbReference>
<feature type="region of interest" description="Disordered" evidence="4">
    <location>
        <begin position="217"/>
        <end position="263"/>
    </location>
</feature>
<evidence type="ECO:0000313" key="6">
    <source>
        <dbReference type="EMBL" id="PWA93405.1"/>
    </source>
</evidence>
<evidence type="ECO:0000256" key="3">
    <source>
        <dbReference type="ARBA" id="ARBA00022833"/>
    </source>
</evidence>
<dbReference type="AlphaFoldDB" id="A0A2U1Q5X8"/>
<dbReference type="Pfam" id="PF05056">
    <property type="entry name" value="DUF674"/>
    <property type="match status" value="1"/>
</dbReference>
<dbReference type="PANTHER" id="PTHR33103:SF98">
    <property type="entry name" value="DUF674 FAMILY PROTEIN"/>
    <property type="match status" value="1"/>
</dbReference>
<evidence type="ECO:0000313" key="7">
    <source>
        <dbReference type="Proteomes" id="UP000245207"/>
    </source>
</evidence>
<dbReference type="PROSITE" id="PS01359">
    <property type="entry name" value="ZF_PHD_1"/>
    <property type="match status" value="1"/>
</dbReference>
<reference evidence="6 7" key="1">
    <citation type="journal article" date="2018" name="Mol. Plant">
        <title>The genome of Artemisia annua provides insight into the evolution of Asteraceae family and artemisinin biosynthesis.</title>
        <authorList>
            <person name="Shen Q."/>
            <person name="Zhang L."/>
            <person name="Liao Z."/>
            <person name="Wang S."/>
            <person name="Yan T."/>
            <person name="Shi P."/>
            <person name="Liu M."/>
            <person name="Fu X."/>
            <person name="Pan Q."/>
            <person name="Wang Y."/>
            <person name="Lv Z."/>
            <person name="Lu X."/>
            <person name="Zhang F."/>
            <person name="Jiang W."/>
            <person name="Ma Y."/>
            <person name="Chen M."/>
            <person name="Hao X."/>
            <person name="Li L."/>
            <person name="Tang Y."/>
            <person name="Lv G."/>
            <person name="Zhou Y."/>
            <person name="Sun X."/>
            <person name="Brodelius P.E."/>
            <person name="Rose J.K.C."/>
            <person name="Tang K."/>
        </authorList>
    </citation>
    <scope>NUCLEOTIDE SEQUENCE [LARGE SCALE GENOMIC DNA]</scope>
    <source>
        <strain evidence="7">cv. Huhao1</strain>
        <tissue evidence="6">Leaf</tissue>
    </source>
</reference>
<dbReference type="InterPro" id="IPR019786">
    <property type="entry name" value="Zinc_finger_PHD-type_CS"/>
</dbReference>
<dbReference type="InterPro" id="IPR011011">
    <property type="entry name" value="Znf_FYVE_PHD"/>
</dbReference>
<keyword evidence="3" id="KW-0862">Zinc</keyword>
<evidence type="ECO:0000256" key="1">
    <source>
        <dbReference type="ARBA" id="ARBA00022723"/>
    </source>
</evidence>
<feature type="domain" description="Zinc finger PHD-type" evidence="5">
    <location>
        <begin position="120"/>
        <end position="167"/>
    </location>
</feature>
<evidence type="ECO:0000256" key="2">
    <source>
        <dbReference type="ARBA" id="ARBA00022771"/>
    </source>
</evidence>
<organism evidence="6 7">
    <name type="scientific">Artemisia annua</name>
    <name type="common">Sweet wormwood</name>
    <dbReference type="NCBI Taxonomy" id="35608"/>
    <lineage>
        <taxon>Eukaryota</taxon>
        <taxon>Viridiplantae</taxon>
        <taxon>Streptophyta</taxon>
        <taxon>Embryophyta</taxon>
        <taxon>Tracheophyta</taxon>
        <taxon>Spermatophyta</taxon>
        <taxon>Magnoliopsida</taxon>
        <taxon>eudicotyledons</taxon>
        <taxon>Gunneridae</taxon>
        <taxon>Pentapetalae</taxon>
        <taxon>asterids</taxon>
        <taxon>campanulids</taxon>
        <taxon>Asterales</taxon>
        <taxon>Asteraceae</taxon>
        <taxon>Asteroideae</taxon>
        <taxon>Anthemideae</taxon>
        <taxon>Artemisiinae</taxon>
        <taxon>Artemisia</taxon>
    </lineage>
</organism>
<dbReference type="Gene3D" id="3.30.40.10">
    <property type="entry name" value="Zinc/RING finger domain, C3HC4 (zinc finger)"/>
    <property type="match status" value="1"/>
</dbReference>
<dbReference type="OrthoDB" id="1277335at2759"/>
<evidence type="ECO:0000259" key="5">
    <source>
        <dbReference type="SMART" id="SM00249"/>
    </source>
</evidence>
<dbReference type="STRING" id="35608.A0A2U1Q5X8"/>
<dbReference type="Gene3D" id="2.30.30.490">
    <property type="match status" value="1"/>
</dbReference>